<evidence type="ECO:0000256" key="2">
    <source>
        <dbReference type="ARBA" id="ARBA00022723"/>
    </source>
</evidence>
<evidence type="ECO:0000256" key="3">
    <source>
        <dbReference type="ARBA" id="ARBA00022801"/>
    </source>
</evidence>
<dbReference type="PANTHER" id="PTHR46470">
    <property type="entry name" value="N-ACYLNEURAMINATE-9-PHOSPHATASE"/>
    <property type="match status" value="1"/>
</dbReference>
<keyword evidence="4" id="KW-0460">Magnesium</keyword>
<dbReference type="Gene3D" id="3.40.50.1000">
    <property type="entry name" value="HAD superfamily/HAD-like"/>
    <property type="match status" value="1"/>
</dbReference>
<reference evidence="5" key="1">
    <citation type="journal article" date="2014" name="Front. Microbiol.">
        <title>High frequency of phylogenetically diverse reductive dehalogenase-homologous genes in deep subseafloor sedimentary metagenomes.</title>
        <authorList>
            <person name="Kawai M."/>
            <person name="Futagami T."/>
            <person name="Toyoda A."/>
            <person name="Takaki Y."/>
            <person name="Nishi S."/>
            <person name="Hori S."/>
            <person name="Arai W."/>
            <person name="Tsubouchi T."/>
            <person name="Morono Y."/>
            <person name="Uchiyama I."/>
            <person name="Ito T."/>
            <person name="Fujiyama A."/>
            <person name="Inagaki F."/>
            <person name="Takami H."/>
        </authorList>
    </citation>
    <scope>NUCLEOTIDE SEQUENCE</scope>
    <source>
        <strain evidence="5">Expedition CK06-06</strain>
    </source>
</reference>
<protein>
    <recommendedName>
        <fullName evidence="6">HAD family hydrolase</fullName>
    </recommendedName>
</protein>
<sequence length="158" mass="18138">MYKHFLFDWGNTLMVDIKGQTGPMYKWDKIRCTAGAFECLEYLHNSAKCHIATNAKDSSSNQIRKALKRVGLAQFIDHIFCFKEIGYEKPSQKFFEHIISRLGCLRSEIVMIGDSLETDVYGAKKYEIESVWLNKDQQPVPKGITAVSTLHDLIKIMD</sequence>
<dbReference type="AlphaFoldDB" id="X0WBX6"/>
<comment type="caution">
    <text evidence="5">The sequence shown here is derived from an EMBL/GenBank/DDBJ whole genome shotgun (WGS) entry which is preliminary data.</text>
</comment>
<dbReference type="GO" id="GO:0044281">
    <property type="term" value="P:small molecule metabolic process"/>
    <property type="evidence" value="ECO:0007669"/>
    <property type="project" value="UniProtKB-ARBA"/>
</dbReference>
<keyword evidence="3" id="KW-0378">Hydrolase</keyword>
<evidence type="ECO:0008006" key="6">
    <source>
        <dbReference type="Google" id="ProtNLM"/>
    </source>
</evidence>
<gene>
    <name evidence="5" type="ORF">S01H1_48579</name>
</gene>
<dbReference type="InterPro" id="IPR051400">
    <property type="entry name" value="HAD-like_hydrolase"/>
</dbReference>
<comment type="cofactor">
    <cofactor evidence="1">
        <name>Mg(2+)</name>
        <dbReference type="ChEBI" id="CHEBI:18420"/>
    </cofactor>
</comment>
<evidence type="ECO:0000313" key="5">
    <source>
        <dbReference type="EMBL" id="GAG28155.1"/>
    </source>
</evidence>
<dbReference type="InterPro" id="IPR006439">
    <property type="entry name" value="HAD-SF_hydro_IA"/>
</dbReference>
<dbReference type="NCBIfam" id="TIGR01549">
    <property type="entry name" value="HAD-SF-IA-v1"/>
    <property type="match status" value="1"/>
</dbReference>
<dbReference type="Pfam" id="PF13419">
    <property type="entry name" value="HAD_2"/>
    <property type="match status" value="1"/>
</dbReference>
<keyword evidence="2" id="KW-0479">Metal-binding</keyword>
<dbReference type="GO" id="GO:0016791">
    <property type="term" value="F:phosphatase activity"/>
    <property type="evidence" value="ECO:0007669"/>
    <property type="project" value="TreeGrafter"/>
</dbReference>
<evidence type="ECO:0000256" key="4">
    <source>
        <dbReference type="ARBA" id="ARBA00022842"/>
    </source>
</evidence>
<name>X0WBX6_9ZZZZ</name>
<accession>X0WBX6</accession>
<dbReference type="PANTHER" id="PTHR46470:SF2">
    <property type="entry name" value="GLYCERALDEHYDE 3-PHOSPHATE PHOSPHATASE"/>
    <property type="match status" value="1"/>
</dbReference>
<dbReference type="SUPFAM" id="SSF56784">
    <property type="entry name" value="HAD-like"/>
    <property type="match status" value="1"/>
</dbReference>
<dbReference type="InterPro" id="IPR041492">
    <property type="entry name" value="HAD_2"/>
</dbReference>
<organism evidence="5">
    <name type="scientific">marine sediment metagenome</name>
    <dbReference type="NCBI Taxonomy" id="412755"/>
    <lineage>
        <taxon>unclassified sequences</taxon>
        <taxon>metagenomes</taxon>
        <taxon>ecological metagenomes</taxon>
    </lineage>
</organism>
<proteinExistence type="predicted"/>
<dbReference type="EMBL" id="BARS01031199">
    <property type="protein sequence ID" value="GAG28155.1"/>
    <property type="molecule type" value="Genomic_DNA"/>
</dbReference>
<dbReference type="GO" id="GO:0046872">
    <property type="term" value="F:metal ion binding"/>
    <property type="evidence" value="ECO:0007669"/>
    <property type="project" value="UniProtKB-KW"/>
</dbReference>
<evidence type="ECO:0000256" key="1">
    <source>
        <dbReference type="ARBA" id="ARBA00001946"/>
    </source>
</evidence>
<dbReference type="InterPro" id="IPR036412">
    <property type="entry name" value="HAD-like_sf"/>
</dbReference>
<dbReference type="InterPro" id="IPR023214">
    <property type="entry name" value="HAD_sf"/>
</dbReference>